<evidence type="ECO:0000259" key="8">
    <source>
        <dbReference type="Pfam" id="PF07687"/>
    </source>
</evidence>
<dbReference type="InterPro" id="IPR011650">
    <property type="entry name" value="Peptidase_M20_dimer"/>
</dbReference>
<dbReference type="InterPro" id="IPR016193">
    <property type="entry name" value="Cytidine_deaminase-like"/>
</dbReference>
<dbReference type="SUPFAM" id="SSF53187">
    <property type="entry name" value="Zn-dependent exopeptidases"/>
    <property type="match status" value="1"/>
</dbReference>
<dbReference type="Gene3D" id="3.40.630.10">
    <property type="entry name" value="Zn peptidases"/>
    <property type="match status" value="1"/>
</dbReference>
<keyword evidence="2 7" id="KW-0645">Protease</keyword>
<dbReference type="InterPro" id="IPR036264">
    <property type="entry name" value="Bact_exopeptidase_dim_dom"/>
</dbReference>
<comment type="function">
    <text evidence="7">Cleaves the N-terminal amino acid of tripeptides.</text>
</comment>
<dbReference type="CDD" id="cd03892">
    <property type="entry name" value="M20_peptT"/>
    <property type="match status" value="1"/>
</dbReference>
<keyword evidence="6 7" id="KW-0482">Metalloprotease</keyword>
<dbReference type="GO" id="GO:0005829">
    <property type="term" value="C:cytosol"/>
    <property type="evidence" value="ECO:0007669"/>
    <property type="project" value="TreeGrafter"/>
</dbReference>
<evidence type="ECO:0000256" key="6">
    <source>
        <dbReference type="ARBA" id="ARBA00023049"/>
    </source>
</evidence>
<proteinExistence type="inferred from homology"/>
<accession>A0A398CQD0</accession>
<evidence type="ECO:0000256" key="2">
    <source>
        <dbReference type="ARBA" id="ARBA00022670"/>
    </source>
</evidence>
<feature type="domain" description="Peptidase M20 dimerisation" evidence="8">
    <location>
        <begin position="364"/>
        <end position="458"/>
    </location>
</feature>
<dbReference type="Gene3D" id="3.40.140.30">
    <property type="entry name" value="Hypothetical protein TM1506"/>
    <property type="match status" value="1"/>
</dbReference>
<dbReference type="HAMAP" id="MF_00550">
    <property type="entry name" value="Aminopeptidase_M20"/>
    <property type="match status" value="1"/>
</dbReference>
<dbReference type="PROSITE" id="PS00758">
    <property type="entry name" value="ARGE_DAPE_CPG2_1"/>
    <property type="match status" value="1"/>
</dbReference>
<dbReference type="InterPro" id="IPR015067">
    <property type="entry name" value="DUF1893_TM1506-like"/>
</dbReference>
<feature type="binding site" evidence="7">
    <location>
        <position position="355"/>
    </location>
    <ligand>
        <name>Zn(2+)</name>
        <dbReference type="ChEBI" id="CHEBI:29105"/>
        <label>1</label>
    </ligand>
</feature>
<keyword evidence="7" id="KW-0963">Cytoplasm</keyword>
<keyword evidence="7 9" id="KW-0031">Aminopeptidase</keyword>
<comment type="subcellular location">
    <subcellularLocation>
        <location evidence="7">Cytoplasm</location>
    </subcellularLocation>
</comment>
<dbReference type="PANTHER" id="PTHR42994">
    <property type="entry name" value="PEPTIDASE T"/>
    <property type="match status" value="1"/>
</dbReference>
<feature type="active site" description="Proton acceptor" evidence="7">
    <location>
        <position position="332"/>
    </location>
</feature>
<feature type="binding site" evidence="7">
    <location>
        <position position="298"/>
    </location>
    <ligand>
        <name>Zn(2+)</name>
        <dbReference type="ChEBI" id="CHEBI:29105"/>
        <label>1</label>
    </ligand>
</feature>
<feature type="binding site" evidence="7">
    <location>
        <position position="537"/>
    </location>
    <ligand>
        <name>Zn(2+)</name>
        <dbReference type="ChEBI" id="CHEBI:29105"/>
        <label>2</label>
    </ligand>
</feature>
<evidence type="ECO:0000256" key="5">
    <source>
        <dbReference type="ARBA" id="ARBA00022833"/>
    </source>
</evidence>
<evidence type="ECO:0000313" key="10">
    <source>
        <dbReference type="Proteomes" id="UP000266328"/>
    </source>
</evidence>
<feature type="binding site" evidence="7">
    <location>
        <position position="235"/>
    </location>
    <ligand>
        <name>Zn(2+)</name>
        <dbReference type="ChEBI" id="CHEBI:29105"/>
        <label>1</label>
    </ligand>
</feature>
<name>A0A398CQD0_9BACT</name>
<keyword evidence="4 7" id="KW-0378">Hydrolase</keyword>
<reference evidence="9 10" key="1">
    <citation type="submission" date="2018-09" db="EMBL/GenBank/DDBJ databases">
        <title>Discovery and Ecogenomic Context for Candidatus Cryosericales, a Global Caldiserica Order Active in Thawing Permafrost.</title>
        <authorList>
            <person name="Martinez M.A."/>
            <person name="Woodcroft B.J."/>
            <person name="Ignacio Espinoza J.C."/>
            <person name="Zayed A."/>
            <person name="Singleton C.M."/>
            <person name="Boyd J."/>
            <person name="Li Y.-F."/>
            <person name="Purvine S."/>
            <person name="Maughan H."/>
            <person name="Hodgkins S.B."/>
            <person name="Anderson D."/>
            <person name="Sederholm M."/>
            <person name="Temperton B."/>
            <person name="Saleska S.R."/>
            <person name="Tyson G.W."/>
            <person name="Rich V.I."/>
        </authorList>
    </citation>
    <scope>NUCLEOTIDE SEQUENCE [LARGE SCALE GENOMIC DNA]</scope>
    <source>
        <strain evidence="9 10">SMC7</strain>
    </source>
</reference>
<dbReference type="EMBL" id="QXIS01000034">
    <property type="protein sequence ID" value="RIE05596.1"/>
    <property type="molecule type" value="Genomic_DNA"/>
</dbReference>
<dbReference type="InterPro" id="IPR037081">
    <property type="entry name" value="Hyp_TM1506"/>
</dbReference>
<dbReference type="RefSeq" id="WP_119089555.1">
    <property type="nucleotide sequence ID" value="NZ_QXIS01000034.1"/>
</dbReference>
<dbReference type="GO" id="GO:0006508">
    <property type="term" value="P:proteolysis"/>
    <property type="evidence" value="ECO:0007669"/>
    <property type="project" value="UniProtKB-UniRule"/>
</dbReference>
<dbReference type="Gene3D" id="3.30.70.360">
    <property type="match status" value="1"/>
</dbReference>
<dbReference type="GO" id="GO:0045148">
    <property type="term" value="F:tripeptide aminopeptidase activity"/>
    <property type="evidence" value="ECO:0007669"/>
    <property type="project" value="UniProtKB-UniRule"/>
</dbReference>
<comment type="caution">
    <text evidence="9">The sequence shown here is derived from an EMBL/GenBank/DDBJ whole genome shotgun (WGS) entry which is preliminary data.</text>
</comment>
<dbReference type="Pfam" id="PF08973">
    <property type="entry name" value="TM1506"/>
    <property type="match status" value="1"/>
</dbReference>
<comment type="cofactor">
    <cofactor evidence="7">
        <name>Zn(2+)</name>
        <dbReference type="ChEBI" id="CHEBI:29105"/>
    </cofactor>
    <text evidence="7">Binds 2 Zn(2+) ions per subunit.</text>
</comment>
<dbReference type="PANTHER" id="PTHR42994:SF1">
    <property type="entry name" value="PEPTIDASE T"/>
    <property type="match status" value="1"/>
</dbReference>
<dbReference type="GO" id="GO:0008270">
    <property type="term" value="F:zinc ion binding"/>
    <property type="evidence" value="ECO:0007669"/>
    <property type="project" value="UniProtKB-UniRule"/>
</dbReference>
<dbReference type="SUPFAM" id="SSF53927">
    <property type="entry name" value="Cytidine deaminase-like"/>
    <property type="match status" value="1"/>
</dbReference>
<feature type="binding site" evidence="7">
    <location>
        <position position="333"/>
    </location>
    <ligand>
        <name>Zn(2+)</name>
        <dbReference type="ChEBI" id="CHEBI:29105"/>
        <label>2</label>
    </ligand>
</feature>
<dbReference type="PROSITE" id="PS00759">
    <property type="entry name" value="ARGE_DAPE_CPG2_2"/>
    <property type="match status" value="1"/>
</dbReference>
<dbReference type="Pfam" id="PF01546">
    <property type="entry name" value="Peptidase_M20"/>
    <property type="match status" value="1"/>
</dbReference>
<dbReference type="InterPro" id="IPR001261">
    <property type="entry name" value="ArgE/DapE_CS"/>
</dbReference>
<dbReference type="EC" id="3.4.11.4" evidence="7"/>
<keyword evidence="10" id="KW-1185">Reference proteome</keyword>
<feature type="binding site" evidence="7">
    <location>
        <position position="298"/>
    </location>
    <ligand>
        <name>Zn(2+)</name>
        <dbReference type="ChEBI" id="CHEBI:29105"/>
        <label>2</label>
    </ligand>
</feature>
<keyword evidence="5 7" id="KW-0862">Zinc</keyword>
<dbReference type="OrthoDB" id="9804934at2"/>
<dbReference type="InterPro" id="IPR002933">
    <property type="entry name" value="Peptidase_M20"/>
</dbReference>
<dbReference type="Pfam" id="PF07687">
    <property type="entry name" value="M20_dimer"/>
    <property type="match status" value="1"/>
</dbReference>
<dbReference type="AlphaFoldDB" id="A0A398CQD0"/>
<protein>
    <recommendedName>
        <fullName evidence="7">Peptidase T</fullName>
        <ecNumber evidence="7">3.4.11.4</ecNumber>
    </recommendedName>
    <alternativeName>
        <fullName evidence="7">Aminotripeptidase</fullName>
        <shortName evidence="7">Tripeptidase</shortName>
    </alternativeName>
    <alternativeName>
        <fullName evidence="7">Tripeptide aminopeptidase</fullName>
    </alternativeName>
</protein>
<dbReference type="GO" id="GO:0008237">
    <property type="term" value="F:metallopeptidase activity"/>
    <property type="evidence" value="ECO:0007669"/>
    <property type="project" value="UniProtKB-KW"/>
</dbReference>
<evidence type="ECO:0000256" key="4">
    <source>
        <dbReference type="ARBA" id="ARBA00022801"/>
    </source>
</evidence>
<dbReference type="GO" id="GO:0043171">
    <property type="term" value="P:peptide catabolic process"/>
    <property type="evidence" value="ECO:0007669"/>
    <property type="project" value="UniProtKB-UniRule"/>
</dbReference>
<dbReference type="SUPFAM" id="SSF55031">
    <property type="entry name" value="Bacterial exopeptidase dimerisation domain"/>
    <property type="match status" value="1"/>
</dbReference>
<gene>
    <name evidence="7 9" type="primary">pepT</name>
    <name evidence="9" type="ORF">SMC7_06575</name>
</gene>
<sequence length="570" mass="61474">MTEGEQLVQTTIRSGDATLCAAGDGKLVYRLTGRGIGALVTAVEKERADSHGPLDWGDKLVGRAAALLFTLVRPRSVFALTMSTGAQDVLRAAGILFGCDAVIVDVLNRTGTGPCPMEAAVSGIDDPLAALEKLKQVSQSLSDAGRKRAPEKGESMNNLVDRFLHYTSFDTQSDEHSVTFPSTEKQLVLAHELDTELQGLGLKDSSVDANGYVSATLPANCESPDAVPVIAFLAHMDTSPDASGMGVKPRIVTAYDGKDIVLDAEKNMVLSPADFPDMLLHKGEDFIVADGTTLLGADDKAGIAEIMTAVEYLLAHPEVKHGTIKIAFTPDEEVGQGVDRFDVPKFGAKYAYTLDGDELGSLEYENFNAASAEFEITGKSIHPGTAKGIMKNAALIAAELTALFPSDETPRSTEKYEGFFHLTSINGVCEKAEVKYIIRDHDKHRFEQRKSMAHATCDFLNAKYGEDTVTVHVRDSYYNMREVIEQNMILVDVARDVMEKLGIAPLVKPVRGGTDGARLSYMGLPCPNLFTGGRNYHGPFEYIVIQSMEKAVQVIVGIAEAFASRSATVA</sequence>
<evidence type="ECO:0000256" key="1">
    <source>
        <dbReference type="ARBA" id="ARBA00009692"/>
    </source>
</evidence>
<dbReference type="NCBIfam" id="NF009920">
    <property type="entry name" value="PRK13381.1"/>
    <property type="match status" value="1"/>
</dbReference>
<dbReference type="NCBIfam" id="TIGR01882">
    <property type="entry name" value="peptidase-T"/>
    <property type="match status" value="1"/>
</dbReference>
<keyword evidence="3 7" id="KW-0479">Metal-binding</keyword>
<organism evidence="9 10">
    <name type="scientific">Candidatus Cryosericum terrychapinii</name>
    <dbReference type="NCBI Taxonomy" id="2290919"/>
    <lineage>
        <taxon>Bacteria</taxon>
        <taxon>Pseudomonadati</taxon>
        <taxon>Caldisericota/Cryosericota group</taxon>
        <taxon>Candidatus Cryosericota</taxon>
        <taxon>Candidatus Cryosericia</taxon>
        <taxon>Candidatus Cryosericales</taxon>
        <taxon>Candidatus Cryosericaceae</taxon>
        <taxon>Candidatus Cryosericum</taxon>
    </lineage>
</organism>
<feature type="active site" evidence="7">
    <location>
        <position position="237"/>
    </location>
</feature>
<comment type="catalytic activity">
    <reaction evidence="7">
        <text>Release of the N-terminal residue from a tripeptide.</text>
        <dbReference type="EC" id="3.4.11.4"/>
    </reaction>
</comment>
<evidence type="ECO:0000313" key="9">
    <source>
        <dbReference type="EMBL" id="RIE05596.1"/>
    </source>
</evidence>
<dbReference type="Proteomes" id="UP000266328">
    <property type="component" value="Unassembled WGS sequence"/>
</dbReference>
<dbReference type="InterPro" id="IPR010161">
    <property type="entry name" value="Peptidase_M20B"/>
</dbReference>
<evidence type="ECO:0000256" key="7">
    <source>
        <dbReference type="HAMAP-Rule" id="MF_00550"/>
    </source>
</evidence>
<evidence type="ECO:0000256" key="3">
    <source>
        <dbReference type="ARBA" id="ARBA00022723"/>
    </source>
</evidence>
<comment type="similarity">
    <text evidence="1 7">Belongs to the peptidase M20B family.</text>
</comment>
<dbReference type="NCBIfam" id="NF003976">
    <property type="entry name" value="PRK05469.1"/>
    <property type="match status" value="1"/>
</dbReference>